<evidence type="ECO:0000313" key="2">
    <source>
        <dbReference type="Proteomes" id="UP000837857"/>
    </source>
</evidence>
<gene>
    <name evidence="1" type="ORF">IPOD504_LOCUS7655</name>
</gene>
<organism evidence="1 2">
    <name type="scientific">Iphiclides podalirius</name>
    <name type="common">scarce swallowtail</name>
    <dbReference type="NCBI Taxonomy" id="110791"/>
    <lineage>
        <taxon>Eukaryota</taxon>
        <taxon>Metazoa</taxon>
        <taxon>Ecdysozoa</taxon>
        <taxon>Arthropoda</taxon>
        <taxon>Hexapoda</taxon>
        <taxon>Insecta</taxon>
        <taxon>Pterygota</taxon>
        <taxon>Neoptera</taxon>
        <taxon>Endopterygota</taxon>
        <taxon>Lepidoptera</taxon>
        <taxon>Glossata</taxon>
        <taxon>Ditrysia</taxon>
        <taxon>Papilionoidea</taxon>
        <taxon>Papilionidae</taxon>
        <taxon>Papilioninae</taxon>
        <taxon>Iphiclides</taxon>
    </lineage>
</organism>
<accession>A0ABN8I972</accession>
<name>A0ABN8I972_9NEOP</name>
<feature type="non-terminal residue" evidence="1">
    <location>
        <position position="69"/>
    </location>
</feature>
<dbReference type="EMBL" id="OW152814">
    <property type="protein sequence ID" value="CAH2050758.1"/>
    <property type="molecule type" value="Genomic_DNA"/>
</dbReference>
<proteinExistence type="predicted"/>
<dbReference type="Proteomes" id="UP000837857">
    <property type="component" value="Chromosome 2"/>
</dbReference>
<protein>
    <submittedName>
        <fullName evidence="1">Uncharacterized protein</fullName>
    </submittedName>
</protein>
<keyword evidence="2" id="KW-1185">Reference proteome</keyword>
<evidence type="ECO:0000313" key="1">
    <source>
        <dbReference type="EMBL" id="CAH2050758.1"/>
    </source>
</evidence>
<sequence length="69" mass="7589">MASLFSLVTSVYELTHVGAAKAVQRYCHHCHPDTPRTTTVPMVSLMALITKVRGERVNTQSMAAIYPVT</sequence>
<reference evidence="1" key="1">
    <citation type="submission" date="2022-03" db="EMBL/GenBank/DDBJ databases">
        <authorList>
            <person name="Martin H S."/>
        </authorList>
    </citation>
    <scope>NUCLEOTIDE SEQUENCE</scope>
</reference>